<evidence type="ECO:0000313" key="2">
    <source>
        <dbReference type="EMBL" id="MVO17103.1"/>
    </source>
</evidence>
<dbReference type="RefSeq" id="WP_157023421.1">
    <property type="nucleotide sequence ID" value="NZ_WQLV01000009.1"/>
</dbReference>
<feature type="signal peptide" evidence="1">
    <location>
        <begin position="1"/>
        <end position="22"/>
    </location>
</feature>
<sequence length="163" mass="17744">MNKYFKNLIIGALFGSAALAFADVAKADAISGDCDYHDTIGDIPSPVSENVFDIVETDGFLGRVRISLSFAGEPVSAGAWVVLHIENDEGSSDCYLVHKGSTTDPRGFNDAYVSKTIVRPNHETEGLEIFIPVSEYPYASDENHIVRMVEINISKSGQPFLVE</sequence>
<dbReference type="AlphaFoldDB" id="A0A6L6WGY6"/>
<accession>A0A6L6WGY6</accession>
<dbReference type="EMBL" id="WQLV01000009">
    <property type="protein sequence ID" value="MVO17103.1"/>
    <property type="molecule type" value="Genomic_DNA"/>
</dbReference>
<evidence type="ECO:0008006" key="4">
    <source>
        <dbReference type="Google" id="ProtNLM"/>
    </source>
</evidence>
<proteinExistence type="predicted"/>
<protein>
    <recommendedName>
        <fullName evidence="4">Secreted protein</fullName>
    </recommendedName>
</protein>
<organism evidence="2 3">
    <name type="scientific">Parasedimentitalea huanghaiensis</name>
    <dbReference type="NCBI Taxonomy" id="2682100"/>
    <lineage>
        <taxon>Bacteria</taxon>
        <taxon>Pseudomonadati</taxon>
        <taxon>Pseudomonadota</taxon>
        <taxon>Alphaproteobacteria</taxon>
        <taxon>Rhodobacterales</taxon>
        <taxon>Paracoccaceae</taxon>
        <taxon>Parasedimentitalea</taxon>
    </lineage>
</organism>
<dbReference type="Proteomes" id="UP000478892">
    <property type="component" value="Unassembled WGS sequence"/>
</dbReference>
<reference evidence="2 3" key="1">
    <citation type="submission" date="2019-12" db="EMBL/GenBank/DDBJ databases">
        <authorList>
            <person name="Zhang Y.-J."/>
        </authorList>
    </citation>
    <scope>NUCLEOTIDE SEQUENCE [LARGE SCALE GENOMIC DNA]</scope>
    <source>
        <strain evidence="2 3">CY05</strain>
    </source>
</reference>
<feature type="chain" id="PRO_5026871734" description="Secreted protein" evidence="1">
    <location>
        <begin position="23"/>
        <end position="163"/>
    </location>
</feature>
<comment type="caution">
    <text evidence="2">The sequence shown here is derived from an EMBL/GenBank/DDBJ whole genome shotgun (WGS) entry which is preliminary data.</text>
</comment>
<gene>
    <name evidence="2" type="ORF">GO984_14905</name>
</gene>
<keyword evidence="3" id="KW-1185">Reference proteome</keyword>
<evidence type="ECO:0000256" key="1">
    <source>
        <dbReference type="SAM" id="SignalP"/>
    </source>
</evidence>
<keyword evidence="1" id="KW-0732">Signal</keyword>
<evidence type="ECO:0000313" key="3">
    <source>
        <dbReference type="Proteomes" id="UP000478892"/>
    </source>
</evidence>
<name>A0A6L6WGY6_9RHOB</name>